<dbReference type="GO" id="GO:0016491">
    <property type="term" value="F:oxidoreductase activity"/>
    <property type="evidence" value="ECO:0007669"/>
    <property type="project" value="InterPro"/>
</dbReference>
<dbReference type="SUPFAM" id="SSF55469">
    <property type="entry name" value="FMN-dependent nitroreductase-like"/>
    <property type="match status" value="1"/>
</dbReference>
<dbReference type="Proteomes" id="UP000002772">
    <property type="component" value="Unassembled WGS sequence"/>
</dbReference>
<dbReference type="Gene3D" id="3.40.109.10">
    <property type="entry name" value="NADH Oxidase"/>
    <property type="match status" value="1"/>
</dbReference>
<dbReference type="EMBL" id="GL945017">
    <property type="protein sequence ID" value="EGN56949.1"/>
    <property type="molecule type" value="Genomic_DNA"/>
</dbReference>
<organism evidence="3 4">
    <name type="scientific">Hallella multisaccharivorax DSM 17128</name>
    <dbReference type="NCBI Taxonomy" id="688246"/>
    <lineage>
        <taxon>Bacteria</taxon>
        <taxon>Pseudomonadati</taxon>
        <taxon>Bacteroidota</taxon>
        <taxon>Bacteroidia</taxon>
        <taxon>Bacteroidales</taxon>
        <taxon>Prevotellaceae</taxon>
        <taxon>Hallella</taxon>
    </lineage>
</organism>
<dbReference type="CDD" id="cd02142">
    <property type="entry name" value="McbC_SagB-like_oxidoreductase"/>
    <property type="match status" value="1"/>
</dbReference>
<accession>F8NBY2</accession>
<dbReference type="eggNOG" id="COG0778">
    <property type="taxonomic scope" value="Bacteria"/>
</dbReference>
<dbReference type="RefSeq" id="WP_007574288.1">
    <property type="nucleotide sequence ID" value="NZ_BPTS01000001.1"/>
</dbReference>
<reference evidence="4" key="1">
    <citation type="journal article" date="2011" name="Stand. Genomic Sci.">
        <title>Non-contiguous finished genome sequence of the opportunistic oral pathogen Prevotella multisaccharivorax type strain (PPPA20).</title>
        <authorList>
            <person name="Pati A."/>
            <person name="Gronow S."/>
            <person name="Lu M."/>
            <person name="Lapidus A."/>
            <person name="Nolan M."/>
            <person name="Lucas S."/>
            <person name="Hammon N."/>
            <person name="Deshpande S."/>
            <person name="Cheng J.F."/>
            <person name="Tapia R."/>
            <person name="Han C."/>
            <person name="Goodwin L."/>
            <person name="Pitluck S."/>
            <person name="Liolios K."/>
            <person name="Pagani I."/>
            <person name="Mavromatis K."/>
            <person name="Mikhailova N."/>
            <person name="Huntemann M."/>
            <person name="Chen A."/>
            <person name="Palaniappan K."/>
            <person name="Land M."/>
            <person name="Hauser L."/>
            <person name="Detter J.C."/>
            <person name="Brambilla E.M."/>
            <person name="Rohde M."/>
            <person name="Goker M."/>
            <person name="Woyke T."/>
            <person name="Bristow J."/>
            <person name="Eisen J.A."/>
            <person name="Markowitz V."/>
            <person name="Hugenholtz P."/>
            <person name="Kyrpides N.C."/>
            <person name="Klenk H.P."/>
            <person name="Ivanova N."/>
        </authorList>
    </citation>
    <scope>NUCLEOTIDE SEQUENCE [LARGE SCALE GENOMIC DNA]</scope>
    <source>
        <strain evidence="4">DSM 17128</strain>
    </source>
</reference>
<gene>
    <name evidence="3" type="ORF">Premu_1536</name>
</gene>
<feature type="chain" id="PRO_5003375972" evidence="1">
    <location>
        <begin position="20"/>
        <end position="209"/>
    </location>
</feature>
<evidence type="ECO:0000313" key="4">
    <source>
        <dbReference type="Proteomes" id="UP000002772"/>
    </source>
</evidence>
<evidence type="ECO:0000313" key="3">
    <source>
        <dbReference type="EMBL" id="EGN56949.1"/>
    </source>
</evidence>
<keyword evidence="1" id="KW-0732">Signal</keyword>
<dbReference type="InterPro" id="IPR029479">
    <property type="entry name" value="Nitroreductase"/>
</dbReference>
<keyword evidence="4" id="KW-1185">Reference proteome</keyword>
<dbReference type="STRING" id="688246.Premu_1536"/>
<feature type="domain" description="Nitroreductase" evidence="2">
    <location>
        <begin position="40"/>
        <end position="207"/>
    </location>
</feature>
<dbReference type="PANTHER" id="PTHR43745">
    <property type="entry name" value="NITROREDUCTASE MJ1384-RELATED"/>
    <property type="match status" value="1"/>
</dbReference>
<evidence type="ECO:0000259" key="2">
    <source>
        <dbReference type="Pfam" id="PF00881"/>
    </source>
</evidence>
<feature type="signal peptide" evidence="1">
    <location>
        <begin position="1"/>
        <end position="19"/>
    </location>
</feature>
<dbReference type="InterPro" id="IPR052544">
    <property type="entry name" value="Bacteriocin_Proc_Enz"/>
</dbReference>
<name>F8NBY2_9BACT</name>
<dbReference type="OrthoDB" id="9802775at2"/>
<evidence type="ECO:0000256" key="1">
    <source>
        <dbReference type="SAM" id="SignalP"/>
    </source>
</evidence>
<dbReference type="InterPro" id="IPR000415">
    <property type="entry name" value="Nitroreductase-like"/>
</dbReference>
<dbReference type="HOGENOM" id="CLU_059362_1_0_10"/>
<dbReference type="Pfam" id="PF00881">
    <property type="entry name" value="Nitroreductase"/>
    <property type="match status" value="1"/>
</dbReference>
<sequence length="209" mass="22782">MKKMLLSTALLGLSIVGDAQNIQLPKQQFDNQVTLMQALQHRHSTREFSERMITDSELSTILWAACGINRPESGKLTVPSAINAQDVAVYVIRKDGAYRYEPKQNLLVQVTKKDLRTAVAGRQAFAATAPVSLLLVSDHSKFSGLSAQAAERMGVVDCGYVSQNICLACEALGLNTVPRATMDTDALRKALNLGEQADLVLNHQIGYPK</sequence>
<proteinExistence type="predicted"/>
<protein>
    <submittedName>
        <fullName evidence="3">Nitroreductase</fullName>
    </submittedName>
</protein>
<dbReference type="AlphaFoldDB" id="F8NBY2"/>
<dbReference type="PANTHER" id="PTHR43745:SF2">
    <property type="entry name" value="NITROREDUCTASE MJ1384-RELATED"/>
    <property type="match status" value="1"/>
</dbReference>